<evidence type="ECO:0000256" key="1">
    <source>
        <dbReference type="ARBA" id="ARBA00005233"/>
    </source>
</evidence>
<accession>C6M3S4</accession>
<sequence>MKAIQKGFTLIELMIVVAIIGILAAIALPMYGDYTARAQATEGYELLGGMKTPLVEAVAATSNDVACNGTAATGTAAATDPAWFKSAVLSGKYVAGVKAEHAGQDDAATCTLTATFKAASAGVNDKVAGKTISMKLTPATGAWECDTTLGDNVAPAACRKKS</sequence>
<name>C6M3S4_NEISI</name>
<dbReference type="PANTHER" id="PTHR30093">
    <property type="entry name" value="GENERAL SECRETION PATHWAY PROTEIN G"/>
    <property type="match status" value="1"/>
</dbReference>
<dbReference type="PANTHER" id="PTHR30093:SF34">
    <property type="entry name" value="PREPILIN PEPTIDASE-DEPENDENT PROTEIN D"/>
    <property type="match status" value="1"/>
</dbReference>
<keyword evidence="9" id="KW-1185">Reference proteome</keyword>
<dbReference type="InterPro" id="IPR001082">
    <property type="entry name" value="Pilin"/>
</dbReference>
<dbReference type="SUPFAM" id="SSF54523">
    <property type="entry name" value="Pili subunits"/>
    <property type="match status" value="1"/>
</dbReference>
<feature type="transmembrane region" description="Helical" evidence="7">
    <location>
        <begin position="7"/>
        <end position="31"/>
    </location>
</feature>
<reference evidence="8" key="1">
    <citation type="submission" date="2009-07" db="EMBL/GenBank/DDBJ databases">
        <authorList>
            <person name="Weinstock G."/>
            <person name="Sodergren E."/>
            <person name="Clifton S."/>
            <person name="Fulton L."/>
            <person name="Fulton B."/>
            <person name="Courtney L."/>
            <person name="Fronick C."/>
            <person name="Harrison M."/>
            <person name="Strong C."/>
            <person name="Farmer C."/>
            <person name="Delahaunty K."/>
            <person name="Markovic C."/>
            <person name="Hall O."/>
            <person name="Minx P."/>
            <person name="Tomlinson C."/>
            <person name="Mitreva M."/>
            <person name="Nelson J."/>
            <person name="Hou S."/>
            <person name="Wollam A."/>
            <person name="Pepin K.H."/>
            <person name="Johnson M."/>
            <person name="Bhonagiri V."/>
            <person name="Nash W.E."/>
            <person name="Warren W."/>
            <person name="Chinwalla A."/>
            <person name="Mardis E.R."/>
            <person name="Wilson R.K."/>
        </authorList>
    </citation>
    <scope>NUCLEOTIDE SEQUENCE [LARGE SCALE GENOMIC DNA]</scope>
    <source>
        <strain evidence="8">ATCC 29256</strain>
    </source>
</reference>
<comment type="subunit">
    <text evidence="2">The pili are polar flexible filaments of about 5.4 nanometers diameter and 2.5 micrometers average length; they consist of only a single polypeptide chain arranged in a helical configuration of five subunits per turn in the assembled pilus.</text>
</comment>
<dbReference type="GO" id="GO:0009289">
    <property type="term" value="C:pilus"/>
    <property type="evidence" value="ECO:0007669"/>
    <property type="project" value="InterPro"/>
</dbReference>
<dbReference type="Proteomes" id="UP000005365">
    <property type="component" value="Unassembled WGS sequence"/>
</dbReference>
<dbReference type="Pfam" id="PF00114">
    <property type="entry name" value="Pilin"/>
    <property type="match status" value="1"/>
</dbReference>
<dbReference type="RefSeq" id="WP_003757071.1">
    <property type="nucleotide sequence ID" value="NZ_ACKO02000005.1"/>
</dbReference>
<keyword evidence="4" id="KW-0130">Cell adhesion</keyword>
<keyword evidence="7" id="KW-0472">Membrane</keyword>
<organism evidence="8 9">
    <name type="scientific">Neisseria sicca ATCC 29256</name>
    <dbReference type="NCBI Taxonomy" id="547045"/>
    <lineage>
        <taxon>Bacteria</taxon>
        <taxon>Pseudomonadati</taxon>
        <taxon>Pseudomonadota</taxon>
        <taxon>Betaproteobacteria</taxon>
        <taxon>Neisseriales</taxon>
        <taxon>Neisseriaceae</taxon>
        <taxon>Neisseria</taxon>
    </lineage>
</organism>
<dbReference type="eggNOG" id="COG4969">
    <property type="taxonomic scope" value="Bacteria"/>
</dbReference>
<dbReference type="InterPro" id="IPR012902">
    <property type="entry name" value="N_methyl_site"/>
</dbReference>
<dbReference type="InterPro" id="IPR045584">
    <property type="entry name" value="Pilin-like"/>
</dbReference>
<keyword evidence="3" id="KW-0488">Methylation</keyword>
<proteinExistence type="inferred from homology"/>
<dbReference type="AlphaFoldDB" id="C6M3S4"/>
<evidence type="ECO:0000256" key="5">
    <source>
        <dbReference type="ARBA" id="ARBA00023157"/>
    </source>
</evidence>
<gene>
    <name evidence="8" type="ORF">NEISICOT_01054</name>
</gene>
<evidence type="ECO:0000256" key="3">
    <source>
        <dbReference type="ARBA" id="ARBA00022481"/>
    </source>
</evidence>
<dbReference type="NCBIfam" id="TIGR02532">
    <property type="entry name" value="IV_pilin_GFxxxE"/>
    <property type="match status" value="1"/>
</dbReference>
<evidence type="ECO:0000256" key="7">
    <source>
        <dbReference type="SAM" id="Phobius"/>
    </source>
</evidence>
<keyword evidence="7" id="KW-1133">Transmembrane helix</keyword>
<dbReference type="EMBL" id="ACKO02000005">
    <property type="protein sequence ID" value="EET45060.1"/>
    <property type="molecule type" value="Genomic_DNA"/>
</dbReference>
<evidence type="ECO:0000313" key="9">
    <source>
        <dbReference type="Proteomes" id="UP000005365"/>
    </source>
</evidence>
<keyword evidence="5" id="KW-1015">Disulfide bond</keyword>
<protein>
    <submittedName>
        <fullName evidence="8">Pilin (Bacterial filament)</fullName>
    </submittedName>
</protein>
<comment type="similarity">
    <text evidence="1 6">Belongs to the N-Me-Phe pilin family.</text>
</comment>
<dbReference type="GO" id="GO:0007155">
    <property type="term" value="P:cell adhesion"/>
    <property type="evidence" value="ECO:0007669"/>
    <property type="project" value="UniProtKB-KW"/>
</dbReference>
<dbReference type="Gene3D" id="3.30.700.10">
    <property type="entry name" value="Glycoprotein, Type 4 Pilin"/>
    <property type="match status" value="1"/>
</dbReference>
<evidence type="ECO:0000256" key="2">
    <source>
        <dbReference type="ARBA" id="ARBA00011156"/>
    </source>
</evidence>
<dbReference type="Pfam" id="PF07963">
    <property type="entry name" value="N_methyl"/>
    <property type="match status" value="1"/>
</dbReference>
<keyword evidence="7" id="KW-0812">Transmembrane</keyword>
<keyword evidence="6" id="KW-0281">Fimbrium</keyword>
<dbReference type="PROSITE" id="PS00409">
    <property type="entry name" value="PROKAR_NTER_METHYL"/>
    <property type="match status" value="1"/>
</dbReference>
<evidence type="ECO:0000256" key="4">
    <source>
        <dbReference type="ARBA" id="ARBA00022889"/>
    </source>
</evidence>
<evidence type="ECO:0000256" key="6">
    <source>
        <dbReference type="RuleBase" id="RU000389"/>
    </source>
</evidence>
<evidence type="ECO:0000313" key="8">
    <source>
        <dbReference type="EMBL" id="EET45060.1"/>
    </source>
</evidence>
<comment type="caution">
    <text evidence="8">The sequence shown here is derived from an EMBL/GenBank/DDBJ whole genome shotgun (WGS) entry which is preliminary data.</text>
</comment>